<dbReference type="Pfam" id="PF13510">
    <property type="entry name" value="Fer2_4"/>
    <property type="match status" value="1"/>
</dbReference>
<dbReference type="SMART" id="SM00929">
    <property type="entry name" value="NADH-G_4Fe-4S_3"/>
    <property type="match status" value="1"/>
</dbReference>
<dbReference type="FunFam" id="3.10.20.740:FF:000004">
    <property type="entry name" value="NADH-quinone oxidoreductase"/>
    <property type="match status" value="1"/>
</dbReference>
<keyword evidence="6" id="KW-0479">Metal-binding</keyword>
<evidence type="ECO:0000256" key="1">
    <source>
        <dbReference type="ARBA" id="ARBA00001966"/>
    </source>
</evidence>
<evidence type="ECO:0000256" key="2">
    <source>
        <dbReference type="ARBA" id="ARBA00004370"/>
    </source>
</evidence>
<evidence type="ECO:0000256" key="12">
    <source>
        <dbReference type="ARBA" id="ARBA00031750"/>
    </source>
</evidence>
<dbReference type="InterPro" id="IPR036010">
    <property type="entry name" value="2Fe-2S_ferredoxin-like_sf"/>
</dbReference>
<keyword evidence="9" id="KW-0411">Iron-sulfur</keyword>
<dbReference type="GO" id="GO:0051537">
    <property type="term" value="F:2 iron, 2 sulfur cluster binding"/>
    <property type="evidence" value="ECO:0007669"/>
    <property type="project" value="UniProtKB-KW"/>
</dbReference>
<evidence type="ECO:0000256" key="10">
    <source>
        <dbReference type="ARBA" id="ARBA00023027"/>
    </source>
</evidence>
<keyword evidence="7" id="KW-1278">Translocase</keyword>
<dbReference type="Pfam" id="PF10588">
    <property type="entry name" value="NADH-G_4Fe-4S_3"/>
    <property type="match status" value="1"/>
</dbReference>
<keyword evidence="5" id="KW-0001">2Fe-2S</keyword>
<dbReference type="AlphaFoldDB" id="A0A0U1XYG1"/>
<dbReference type="InterPro" id="IPR001041">
    <property type="entry name" value="2Fe-2S_ferredoxin-type"/>
</dbReference>
<dbReference type="SUPFAM" id="SSF54292">
    <property type="entry name" value="2Fe-2S ferredoxin-like"/>
    <property type="match status" value="1"/>
</dbReference>
<evidence type="ECO:0000259" key="15">
    <source>
        <dbReference type="PROSITE" id="PS51669"/>
    </source>
</evidence>
<evidence type="ECO:0000256" key="4">
    <source>
        <dbReference type="ARBA" id="ARBA00022485"/>
    </source>
</evidence>
<dbReference type="Pfam" id="PF22151">
    <property type="entry name" value="Fer4_NDSU1"/>
    <property type="match status" value="1"/>
</dbReference>
<evidence type="ECO:0000256" key="3">
    <source>
        <dbReference type="ARBA" id="ARBA00005404"/>
    </source>
</evidence>
<dbReference type="Pfam" id="PF00384">
    <property type="entry name" value="Molybdopterin"/>
    <property type="match status" value="1"/>
</dbReference>
<dbReference type="GeneID" id="22834886"/>
<keyword evidence="8" id="KW-0408">Iron</keyword>
<dbReference type="InterPro" id="IPR006656">
    <property type="entry name" value="Mopterin_OxRdtase"/>
</dbReference>
<dbReference type="PANTHER" id="PTHR43105">
    <property type="entry name" value="RESPIRATORY NITRATE REDUCTASE"/>
    <property type="match status" value="1"/>
</dbReference>
<comment type="subcellular location">
    <subcellularLocation>
        <location evidence="2">Membrane</location>
    </subcellularLocation>
</comment>
<comment type="subunit">
    <text evidence="14">Complex I is composed of about 45 different subunits.</text>
</comment>
<comment type="cofactor">
    <cofactor evidence="13">
        <name>[2Fe-2S] cluster</name>
        <dbReference type="ChEBI" id="CHEBI:190135"/>
    </cofactor>
</comment>
<keyword evidence="4" id="KW-0004">4Fe-4S</keyword>
<evidence type="ECO:0000256" key="13">
    <source>
        <dbReference type="ARBA" id="ARBA00034078"/>
    </source>
</evidence>
<sequence length="740" mass="85341">MLNTKKINNKVSLIAYLIANGISIPHYCYHNDLSIAGNCRVCLVELKKSMKPIVSCATNAKAALYNNNMYHDSALVKKARENILEFLLLNHPLDCPICDQGGDCDLQDQSLFFGFTKRRFYKFKRVVSDKDLGPIVKTVMTRCIHCTRCVRFSAEIAGVEELGVFGRGGDSEIGTYVDKVLASELSGNVIDLCPVASFTYKDYMGALTLKSFPFELRGWDIEKFESIDPTDGFGSNIRVYVSKDQIVQIEPDYNIHTFNTWITDKGRQFFDGIFNTLKDDTQEKNVWSKIIKSIVQNLYMFDHCNKQRSKNYFFTIVFENLSLEMLSMLSIISQNYSFIKVKRAEKVQINNDLESNLQLNLASNKVKLGSSTLCLLISNNPRYEGYYLNLNLRQRFLKGNFKCLSVGSLIDLTFPVSFLGSNLKVIKSIAEGNNLICQDLKFSKNPMLIFNSELLKRNDGKNILELLTALKYSNIFNQTWNGLNMLTPSLSESGTQISGKFDSLTLKDLSNFSTLYFLNVPTNNISNFKKITELKLLNFSLETIKQTQGNKLFLDQNSNNNQNLVFYNNLKSIEKEGLNQYYHLPHSMFYENDETFINTEGLIKRTTKLIFRKKTKNSWQILRKVLKHFKTNLTFLNKKDNQIIFFNSKNISNFKNFIHFHYYATQTLTNMNFYLTLKTQSFIVHQPVQMFKQKNTKIVETKLKYWLDDFFSGGKDEYSQNSLILTNCSRILRSESTNFF</sequence>
<dbReference type="PROSITE" id="PS00643">
    <property type="entry name" value="COMPLEX1_75K_3"/>
    <property type="match status" value="1"/>
</dbReference>
<evidence type="ECO:0000256" key="11">
    <source>
        <dbReference type="ARBA" id="ARBA00023136"/>
    </source>
</evidence>
<keyword evidence="10" id="KW-0520">NAD</keyword>
<keyword evidence="17" id="KW-0496">Mitochondrion</keyword>
<dbReference type="PROSITE" id="PS51839">
    <property type="entry name" value="4FE4S_HC3"/>
    <property type="match status" value="1"/>
</dbReference>
<dbReference type="GO" id="GO:0016020">
    <property type="term" value="C:membrane"/>
    <property type="evidence" value="ECO:0007669"/>
    <property type="project" value="UniProtKB-SubCell"/>
</dbReference>
<feature type="domain" description="4Fe-4S Mo/W bis-MGD-type" evidence="15">
    <location>
        <begin position="221"/>
        <end position="277"/>
    </location>
</feature>
<keyword evidence="11" id="KW-0472">Membrane</keyword>
<dbReference type="InterPro" id="IPR000283">
    <property type="entry name" value="NADH_UbQ_OxRdtase_75kDa_su_CS"/>
</dbReference>
<dbReference type="GO" id="GO:0051539">
    <property type="term" value="F:4 iron, 4 sulfur cluster binding"/>
    <property type="evidence" value="ECO:0007669"/>
    <property type="project" value="UniProtKB-KW"/>
</dbReference>
<evidence type="ECO:0000256" key="14">
    <source>
        <dbReference type="ARBA" id="ARBA00065822"/>
    </source>
</evidence>
<dbReference type="SUPFAM" id="SSF54862">
    <property type="entry name" value="4Fe-4S ferredoxins"/>
    <property type="match status" value="1"/>
</dbReference>
<dbReference type="RefSeq" id="YP_009115303.1">
    <property type="nucleotide sequence ID" value="NC_026126.1"/>
</dbReference>
<gene>
    <name evidence="17" type="primary">nad11</name>
    <name evidence="17" type="ORF">Bfen.m62</name>
</gene>
<dbReference type="InterPro" id="IPR019574">
    <property type="entry name" value="NADH_UbQ_OxRdtase_Gsu_4Fe4S-bd"/>
</dbReference>
<reference evidence="17" key="1">
    <citation type="journal article" date="2014" name="Mitochondrial DNA">
        <title>Repeat region absent in mitochondrial genome of tube-dwelling diatom Berkeleya fennica (Naviculales, Bacillariophyceae).</title>
        <authorList>
            <person name="An S.M."/>
            <person name="Noh J.H."/>
            <person name="Choi D.H."/>
            <person name="Lee J.H."/>
            <person name="Yang E.C."/>
        </authorList>
    </citation>
    <scope>NUCLEOTIDE SEQUENCE</scope>
</reference>
<dbReference type="Gene3D" id="3.10.20.740">
    <property type="match status" value="1"/>
</dbReference>
<dbReference type="GO" id="GO:0008137">
    <property type="term" value="F:NADH dehydrogenase (ubiquinone) activity"/>
    <property type="evidence" value="ECO:0007669"/>
    <property type="project" value="InterPro"/>
</dbReference>
<dbReference type="PANTHER" id="PTHR43105:SF13">
    <property type="entry name" value="NADH-UBIQUINONE OXIDOREDUCTASE 75 KDA SUBUNIT, MITOCHONDRIAL"/>
    <property type="match status" value="1"/>
</dbReference>
<dbReference type="GO" id="GO:0046872">
    <property type="term" value="F:metal ion binding"/>
    <property type="evidence" value="ECO:0007669"/>
    <property type="project" value="UniProtKB-KW"/>
</dbReference>
<dbReference type="CDD" id="cd00207">
    <property type="entry name" value="fer2"/>
    <property type="match status" value="1"/>
</dbReference>
<organism evidence="17">
    <name type="scientific">Berkeleya fennica</name>
    <name type="common">Tube-dwelling diatom</name>
    <dbReference type="NCBI Taxonomy" id="1577906"/>
    <lineage>
        <taxon>Eukaryota</taxon>
        <taxon>Sar</taxon>
        <taxon>Stramenopiles</taxon>
        <taxon>Ochrophyta</taxon>
        <taxon>Bacillariophyta</taxon>
        <taxon>Bacillariophyceae</taxon>
        <taxon>Bacillariophycidae</taxon>
        <taxon>Naviculales</taxon>
        <taxon>Berkeleyaceae</taxon>
        <taxon>Berkeleya</taxon>
    </lineage>
</organism>
<dbReference type="Pfam" id="PF22117">
    <property type="entry name" value="Fer4_Nqo3"/>
    <property type="match status" value="1"/>
</dbReference>
<name>A0A0U1XYG1_BERFE</name>
<dbReference type="InterPro" id="IPR006963">
    <property type="entry name" value="Mopterin_OxRdtase_4Fe-4S_dom"/>
</dbReference>
<dbReference type="SUPFAM" id="SSF53706">
    <property type="entry name" value="Formate dehydrogenase/DMSO reductase, domains 1-3"/>
    <property type="match status" value="1"/>
</dbReference>
<evidence type="ECO:0000313" key="17">
    <source>
        <dbReference type="EMBL" id="AJA05824.1"/>
    </source>
</evidence>
<dbReference type="PROSITE" id="PS00641">
    <property type="entry name" value="COMPLEX1_75K_1"/>
    <property type="match status" value="1"/>
</dbReference>
<evidence type="ECO:0000259" key="16">
    <source>
        <dbReference type="PROSITE" id="PS51839"/>
    </source>
</evidence>
<evidence type="ECO:0000256" key="5">
    <source>
        <dbReference type="ARBA" id="ARBA00022714"/>
    </source>
</evidence>
<evidence type="ECO:0000256" key="6">
    <source>
        <dbReference type="ARBA" id="ARBA00022723"/>
    </source>
</evidence>
<evidence type="ECO:0000256" key="9">
    <source>
        <dbReference type="ARBA" id="ARBA00023014"/>
    </source>
</evidence>
<dbReference type="EMBL" id="KM886611">
    <property type="protein sequence ID" value="AJA05824.1"/>
    <property type="molecule type" value="Genomic_DNA"/>
</dbReference>
<dbReference type="GO" id="GO:0016491">
    <property type="term" value="F:oxidoreductase activity"/>
    <property type="evidence" value="ECO:0007669"/>
    <property type="project" value="InterPro"/>
</dbReference>
<dbReference type="InterPro" id="IPR054351">
    <property type="entry name" value="NADH_UbQ_OxRdtase_ferredoxin"/>
</dbReference>
<dbReference type="FunFam" id="3.30.70.20:FF:000002">
    <property type="entry name" value="NADH-ubiquinone oxidoreductase 75 kDa subunit"/>
    <property type="match status" value="1"/>
</dbReference>
<comment type="cofactor">
    <cofactor evidence="1">
        <name>[4Fe-4S] cluster</name>
        <dbReference type="ChEBI" id="CHEBI:49883"/>
    </cofactor>
</comment>
<evidence type="ECO:0000256" key="8">
    <source>
        <dbReference type="ARBA" id="ARBA00023004"/>
    </source>
</evidence>
<comment type="similarity">
    <text evidence="3">Belongs to the complex I 75 kDa subunit family.</text>
</comment>
<dbReference type="PROSITE" id="PS51669">
    <property type="entry name" value="4FE4S_MOW_BIS_MGD"/>
    <property type="match status" value="1"/>
</dbReference>
<accession>A0A0U1XYG1</accession>
<dbReference type="PROSITE" id="PS00642">
    <property type="entry name" value="COMPLEX1_75K_2"/>
    <property type="match status" value="1"/>
</dbReference>
<geneLocation type="mitochondrion" evidence="17"/>
<dbReference type="InterPro" id="IPR050123">
    <property type="entry name" value="Prok_molybdopt-oxidoreductase"/>
</dbReference>
<evidence type="ECO:0000256" key="7">
    <source>
        <dbReference type="ARBA" id="ARBA00022967"/>
    </source>
</evidence>
<protein>
    <recommendedName>
        <fullName evidence="12">Complex I-75kD</fullName>
    </recommendedName>
</protein>
<feature type="domain" description="4Fe-4S His(Cys)3-ligated-type" evidence="16">
    <location>
        <begin position="75"/>
        <end position="114"/>
    </location>
</feature>
<proteinExistence type="inferred from homology"/>
<dbReference type="GO" id="GO:0042773">
    <property type="term" value="P:ATP synthesis coupled electron transport"/>
    <property type="evidence" value="ECO:0007669"/>
    <property type="project" value="InterPro"/>
</dbReference>